<evidence type="ECO:0000313" key="5">
    <source>
        <dbReference type="Proteomes" id="UP000003963"/>
    </source>
</evidence>
<dbReference type="OrthoDB" id="3664166at2"/>
<reference evidence="4 5" key="1">
    <citation type="submission" date="2009-02" db="EMBL/GenBank/DDBJ databases">
        <title>Annotation of Streptomyces hygroscopicus strain ATCC 53653.</title>
        <authorList>
            <consortium name="The Broad Institute Genome Sequencing Platform"/>
            <consortium name="Broad Institute Microbial Sequencing Center"/>
            <person name="Fischbach M."/>
            <person name="Godfrey P."/>
            <person name="Ward D."/>
            <person name="Young S."/>
            <person name="Zeng Q."/>
            <person name="Koehrsen M."/>
            <person name="Alvarado L."/>
            <person name="Berlin A.M."/>
            <person name="Bochicchio J."/>
            <person name="Borenstein D."/>
            <person name="Chapman S.B."/>
            <person name="Chen Z."/>
            <person name="Engels R."/>
            <person name="Freedman E."/>
            <person name="Gellesch M."/>
            <person name="Goldberg J."/>
            <person name="Griggs A."/>
            <person name="Gujja S."/>
            <person name="Heilman E.R."/>
            <person name="Heiman D.I."/>
            <person name="Hepburn T.A."/>
            <person name="Howarth C."/>
            <person name="Jen D."/>
            <person name="Larson L."/>
            <person name="Lewis B."/>
            <person name="Mehta T."/>
            <person name="Park D."/>
            <person name="Pearson M."/>
            <person name="Richards J."/>
            <person name="Roberts A."/>
            <person name="Saif S."/>
            <person name="Shea T.D."/>
            <person name="Shenoy N."/>
            <person name="Sisk P."/>
            <person name="Stolte C."/>
            <person name="Sykes S.N."/>
            <person name="Thomson T."/>
            <person name="Walk T."/>
            <person name="White J."/>
            <person name="Yandava C."/>
            <person name="Straight P."/>
            <person name="Clardy J."/>
            <person name="Hung D."/>
            <person name="Kolter R."/>
            <person name="Mekalanos J."/>
            <person name="Walker S."/>
            <person name="Walsh C.T."/>
            <person name="Wieland-Brown L.C."/>
            <person name="Haas B."/>
            <person name="Nusbaum C."/>
            <person name="Birren B."/>
        </authorList>
    </citation>
    <scope>NUCLEOTIDE SEQUENCE [LARGE SCALE GENOMIC DNA]</scope>
    <source>
        <strain evidence="4 5">ATCC 53653</strain>
    </source>
</reference>
<dbReference type="EMBL" id="GG657754">
    <property type="protein sequence ID" value="EFL28207.1"/>
    <property type="molecule type" value="Genomic_DNA"/>
</dbReference>
<dbReference type="InterPro" id="IPR042099">
    <property type="entry name" value="ANL_N_sf"/>
</dbReference>
<dbReference type="CDD" id="cd04433">
    <property type="entry name" value="AFD_class_I"/>
    <property type="match status" value="1"/>
</dbReference>
<dbReference type="PROSITE" id="PS00455">
    <property type="entry name" value="AMP_BINDING"/>
    <property type="match status" value="1"/>
</dbReference>
<gene>
    <name evidence="4" type="ORF">SSOG_07921</name>
</gene>
<dbReference type="HOGENOM" id="CLU_430771_0_0_11"/>
<name>D9WRW3_9ACTN</name>
<dbReference type="PANTHER" id="PTHR43201:SF5">
    <property type="entry name" value="MEDIUM-CHAIN ACYL-COA LIGASE ACSF2, MITOCHONDRIAL"/>
    <property type="match status" value="1"/>
</dbReference>
<comment type="similarity">
    <text evidence="1">Belongs to the ATP-dependent AMP-binding enzyme family.</text>
</comment>
<dbReference type="InterPro" id="IPR000873">
    <property type="entry name" value="AMP-dep_synth/lig_dom"/>
</dbReference>
<evidence type="ECO:0000313" key="4">
    <source>
        <dbReference type="EMBL" id="EFL28207.1"/>
    </source>
</evidence>
<dbReference type="SUPFAM" id="SSF56801">
    <property type="entry name" value="Acetyl-CoA synthetase-like"/>
    <property type="match status" value="1"/>
</dbReference>
<dbReference type="Pfam" id="PF00501">
    <property type="entry name" value="AMP-binding"/>
    <property type="match status" value="1"/>
</dbReference>
<dbReference type="GO" id="GO:0006631">
    <property type="term" value="P:fatty acid metabolic process"/>
    <property type="evidence" value="ECO:0007669"/>
    <property type="project" value="TreeGrafter"/>
</dbReference>
<dbReference type="Proteomes" id="UP000003963">
    <property type="component" value="Unassembled WGS sequence"/>
</dbReference>
<accession>D9WRW3</accession>
<organism evidence="4 5">
    <name type="scientific">Streptomyces himastatinicus ATCC 53653</name>
    <dbReference type="NCBI Taxonomy" id="457427"/>
    <lineage>
        <taxon>Bacteria</taxon>
        <taxon>Bacillati</taxon>
        <taxon>Actinomycetota</taxon>
        <taxon>Actinomycetes</taxon>
        <taxon>Kitasatosporales</taxon>
        <taxon>Streptomycetaceae</taxon>
        <taxon>Streptomyces</taxon>
        <taxon>Streptomyces violaceusniger group</taxon>
    </lineage>
</organism>
<dbReference type="InterPro" id="IPR020845">
    <property type="entry name" value="AMP-binding_CS"/>
</dbReference>
<feature type="domain" description="AMP-dependent synthetase/ligase" evidence="3">
    <location>
        <begin position="21"/>
        <end position="314"/>
    </location>
</feature>
<keyword evidence="2 4" id="KW-0436">Ligase</keyword>
<sequence>MTSVAHRAPLDTAELAQRYRAELLGLDALPAGARVVIRLPHGEALAGALLTCFDLRLVAVPQHPRTSDAELAAAVRRVDASAVIDAPADRTHPIGLRILPGAPAEPDPGAAELAFIMFTSGSTGTPKGVMLSRRAVLGNATKTARLHRFAPDRPHGTCLPLYHCNALVMSLIGAHTTRTPLVLHTAFDPERYLRDLAAGGARTGSIVPALLAELVEAGPAWPDGLDYLITAAAPLTGDLARRFHQRYGPRLRQGYGLTEAVNFSFTMPELTGEDFTAQYLDRFPPVGLPLPDTEVRLESGEVWIRTPDMMDGYWRDPAATAQTLTPDGWLRTGDLGELRDGLLVLRGRAKERIDRGGEKHYPLDVERTWHDAGLHGRFAAVPVAEATLGHEVGLVADGPPGDTLDAVRTVCERAAVRPAAVRWGGFLATATGKPQRTAMGRTLAVRRISTVRYERLLRYAAVTARSLLGTAAPARDQPAGDLHHALRAIAPYAADEPFPTGEEPVFAAFDFLREHVRAHGTGTPLPEAEKARWRAYLRSQWPLSEHAALAAEICGTEGFATDTPRFGAWWESEDGGLRLLPHAPAAAPDGLPWALDYLWCCLADDHGTTRADRWAWARQPRTGHPATVGFSVLRSGRHDLGGVVWDSQPRE</sequence>
<dbReference type="PANTHER" id="PTHR43201">
    <property type="entry name" value="ACYL-COA SYNTHETASE"/>
    <property type="match status" value="1"/>
</dbReference>
<dbReference type="GO" id="GO:0031956">
    <property type="term" value="F:medium-chain fatty acid-CoA ligase activity"/>
    <property type="evidence" value="ECO:0007669"/>
    <property type="project" value="TreeGrafter"/>
</dbReference>
<protein>
    <submittedName>
        <fullName evidence="4">Putative fatty-acid--CoA ligase</fullName>
    </submittedName>
</protein>
<evidence type="ECO:0000256" key="2">
    <source>
        <dbReference type="ARBA" id="ARBA00022598"/>
    </source>
</evidence>
<dbReference type="RefSeq" id="WP_009720005.1">
    <property type="nucleotide sequence ID" value="NZ_GG657754.1"/>
</dbReference>
<dbReference type="Gene3D" id="3.40.50.12780">
    <property type="entry name" value="N-terminal domain of ligase-like"/>
    <property type="match status" value="1"/>
</dbReference>
<proteinExistence type="inferred from homology"/>
<dbReference type="STRING" id="457427.SSOG_07921"/>
<evidence type="ECO:0000256" key="1">
    <source>
        <dbReference type="ARBA" id="ARBA00006432"/>
    </source>
</evidence>
<keyword evidence="5" id="KW-1185">Reference proteome</keyword>
<evidence type="ECO:0000259" key="3">
    <source>
        <dbReference type="Pfam" id="PF00501"/>
    </source>
</evidence>
<dbReference type="AlphaFoldDB" id="D9WRW3"/>